<feature type="compositionally biased region" description="Basic and acidic residues" evidence="5">
    <location>
        <begin position="353"/>
        <end position="376"/>
    </location>
</feature>
<name>A0A8K0SH26_9HYPO</name>
<feature type="compositionally biased region" description="Polar residues" evidence="5">
    <location>
        <begin position="463"/>
        <end position="473"/>
    </location>
</feature>
<reference evidence="7" key="1">
    <citation type="journal article" date="2021" name="Nat. Commun.">
        <title>Genetic determinants of endophytism in the Arabidopsis root mycobiome.</title>
        <authorList>
            <person name="Mesny F."/>
            <person name="Miyauchi S."/>
            <person name="Thiergart T."/>
            <person name="Pickel B."/>
            <person name="Atanasova L."/>
            <person name="Karlsson M."/>
            <person name="Huettel B."/>
            <person name="Barry K.W."/>
            <person name="Haridas S."/>
            <person name="Chen C."/>
            <person name="Bauer D."/>
            <person name="Andreopoulos W."/>
            <person name="Pangilinan J."/>
            <person name="LaButti K."/>
            <person name="Riley R."/>
            <person name="Lipzen A."/>
            <person name="Clum A."/>
            <person name="Drula E."/>
            <person name="Henrissat B."/>
            <person name="Kohler A."/>
            <person name="Grigoriev I.V."/>
            <person name="Martin F.M."/>
            <person name="Hacquard S."/>
        </authorList>
    </citation>
    <scope>NUCLEOTIDE SEQUENCE</scope>
    <source>
        <strain evidence="7">MPI-CAGE-CH-0235</strain>
    </source>
</reference>
<dbReference type="GO" id="GO:0000145">
    <property type="term" value="C:exocyst"/>
    <property type="evidence" value="ECO:0007669"/>
    <property type="project" value="InterPro"/>
</dbReference>
<evidence type="ECO:0000256" key="4">
    <source>
        <dbReference type="ARBA" id="ARBA00023054"/>
    </source>
</evidence>
<feature type="compositionally biased region" description="Polar residues" evidence="5">
    <location>
        <begin position="816"/>
        <end position="832"/>
    </location>
</feature>
<dbReference type="OrthoDB" id="27109at2759"/>
<keyword evidence="8" id="KW-1185">Reference proteome</keyword>
<dbReference type="Pfam" id="PF15277">
    <property type="entry name" value="Sec3-PIP2_bind"/>
    <property type="match status" value="1"/>
</dbReference>
<feature type="compositionally biased region" description="Low complexity" evidence="5">
    <location>
        <begin position="214"/>
        <end position="243"/>
    </location>
</feature>
<keyword evidence="4" id="KW-0175">Coiled coil</keyword>
<evidence type="ECO:0000256" key="3">
    <source>
        <dbReference type="ARBA" id="ARBA00022483"/>
    </source>
</evidence>
<dbReference type="InterPro" id="IPR048628">
    <property type="entry name" value="Sec3_C"/>
</dbReference>
<feature type="compositionally biased region" description="Polar residues" evidence="5">
    <location>
        <begin position="404"/>
        <end position="419"/>
    </location>
</feature>
<dbReference type="Gene3D" id="2.30.29.90">
    <property type="match status" value="1"/>
</dbReference>
<dbReference type="EMBL" id="JAGPNK010000010">
    <property type="protein sequence ID" value="KAH7312188.1"/>
    <property type="molecule type" value="Genomic_DNA"/>
</dbReference>
<proteinExistence type="inferred from homology"/>
<feature type="compositionally biased region" description="Pro residues" evidence="5">
    <location>
        <begin position="429"/>
        <end position="453"/>
    </location>
</feature>
<dbReference type="InterPro" id="IPR019160">
    <property type="entry name" value="Sec3_CC"/>
</dbReference>
<dbReference type="GO" id="GO:0005546">
    <property type="term" value="F:phosphatidylinositol-4,5-bisphosphate binding"/>
    <property type="evidence" value="ECO:0007669"/>
    <property type="project" value="TreeGrafter"/>
</dbReference>
<feature type="compositionally biased region" description="Polar residues" evidence="5">
    <location>
        <begin position="274"/>
        <end position="283"/>
    </location>
</feature>
<evidence type="ECO:0000256" key="2">
    <source>
        <dbReference type="ARBA" id="ARBA00022448"/>
    </source>
</evidence>
<organism evidence="7 8">
    <name type="scientific">Stachybotrys elegans</name>
    <dbReference type="NCBI Taxonomy" id="80388"/>
    <lineage>
        <taxon>Eukaryota</taxon>
        <taxon>Fungi</taxon>
        <taxon>Dikarya</taxon>
        <taxon>Ascomycota</taxon>
        <taxon>Pezizomycotina</taxon>
        <taxon>Sordariomycetes</taxon>
        <taxon>Hypocreomycetidae</taxon>
        <taxon>Hypocreales</taxon>
        <taxon>Stachybotryaceae</taxon>
        <taxon>Stachybotrys</taxon>
    </lineage>
</organism>
<sequence length="1414" mass="156474">MDRANGAGPGGAAAATRAERFEDEKRRIIDSCFSKKDIDGSFIENYITHIRVTEYSTHPSTPAPPQARTPESEKPRVIIVAVRKSGRVRMHKTKENPNGTFSIGKTWNLDDLTRIESYTSTQTNFNYREWAGDNGFTVTLGKPYFWMAQTDKEKKFFVASLIKIYGKYTGGKVPDLAGFDQKEYDQVVGAGTGRRQVGPSTGTPPPRPSPAPELPSTQQSFSSSQTVSPPAEAPRFPRAAPVRNIANGSGASPAGSFDSTASRDRLPPRWAAQPNKSQESLANSIAARSEDTASLPPRSRNGLPPGPGYGRFGDSRESSEPPSLDPRPPSQSRSPSQPPRSPSQPRPGSQPQQDDKLPPERRRPPMDPSRPQDRDLVPPPLMSPAAKRDPIAPPPRSVERMNSRKGSTGQQSASPSLTGSFKDRDIPQPLVPGPPATPIPEPPTQTPDAPKPVSPSKEVSDPAQAQFTNSPTASPIAEVASPTEETEEARPGLGPMIRSKKSKNDVAGAFWKAASTAAAFKPRKGGAGERLRQAAEKISEGPDGITSVVPAPPRPASRGADPTPEPAMPAERSSLLPEVKISVPNSSRPSSMQGDSVSAVTKKEADKSPVAAKEAPAASQEPPRRSIVTGNDAKYLQSLGINPTVLDERSEEFSKWLDYFGWVPGNPMRSINMDDMKADIEREVNKAQAGGWLARFREEDERVDAIKRGIDTAIAECEELDNLLTLYAVELSTLSEDITYIEAQGQGLQVQTANQKLLKKELESLLETCAITSQDLEALRMAPLENPRGLEDVEAALVTLFKAMIKIDPSLGGNEPTKNTATTLDSDQPSGLNSDYGQMRIVQEKKQMYLEESAYFMRRLREFMGRQIEEAFAETKRSLEGALSRKVDSSHQDAGRSLLWKYSPLMLYARDADLENWNRILQVYQDKSQPVYKNQFQAVITVSRKNARKLTGEEAELLFSSQVEKQQEGVATTARKLTVKRSQTLARALRSPLADGSSKSNADKSGGDTRSMPFEIFAGVLDDLLPLVEMEQNFIIDFFHATTLEVADFPDVVAATRPNERRGGDLRRRRLMEPDRELARRVTRSMEAIFEFLEQDIQRLLEWVIGQDPLQGIGILATFEKKLSETSQTNQDYLNTLIQKLQGNLDTRFRRFVDEQVRAIEETKVKIKKRKGVISFFRVFPAFSAAVENMMTGVDAHLPLRRSIDREYDRIVKTMFDSLKVIARENPSVGHAGGTADPEDKEALNYHILLIENMNHFTEEVDTRGLEILEDWKEQADAEYHEHMGLYLNAVMRRPLGKLLDQLENIEAQLQSGRTPSAVAAQPSNSKTIFNKVLGNYDSKEVRRGIEALRKRVEKHFGDADEPGQARGLVGRVLQECEGFYGDVETRIGRITTDVYEGDVLFEWPRADVKAAFR</sequence>
<dbReference type="Pfam" id="PF09763">
    <property type="entry name" value="Sec3_CC"/>
    <property type="match status" value="1"/>
</dbReference>
<feature type="compositionally biased region" description="Polar residues" evidence="5">
    <location>
        <begin position="583"/>
        <end position="599"/>
    </location>
</feature>
<comment type="similarity">
    <text evidence="1">Belongs to the SEC3 family.</text>
</comment>
<keyword evidence="3" id="KW-0268">Exocytosis</keyword>
<comment type="caution">
    <text evidence="7">The sequence shown here is derived from an EMBL/GenBank/DDBJ whole genome shotgun (WGS) entry which is preliminary data.</text>
</comment>
<feature type="domain" description="Exocyst complex component Sec3 PIP2-binding N-terminal" evidence="6">
    <location>
        <begin position="71"/>
        <end position="168"/>
    </location>
</feature>
<dbReference type="Pfam" id="PF20654">
    <property type="entry name" value="Sec3_C-term"/>
    <property type="match status" value="1"/>
</dbReference>
<evidence type="ECO:0000256" key="1">
    <source>
        <dbReference type="ARBA" id="ARBA00006518"/>
    </source>
</evidence>
<feature type="region of interest" description="Disordered" evidence="5">
    <location>
        <begin position="537"/>
        <end position="627"/>
    </location>
</feature>
<protein>
    <submittedName>
        <fullName evidence="7">Exocyst complex component Sec3-domain-containing protein</fullName>
    </submittedName>
</protein>
<dbReference type="SMART" id="SM01313">
    <property type="entry name" value="Sec3-PIP2_bind"/>
    <property type="match status" value="1"/>
</dbReference>
<dbReference type="PANTHER" id="PTHR16092">
    <property type="entry name" value="SEC3/SYNTAXIN-RELATED"/>
    <property type="match status" value="1"/>
</dbReference>
<dbReference type="CDD" id="cd13315">
    <property type="entry name" value="PH_Sec3"/>
    <property type="match status" value="1"/>
</dbReference>
<evidence type="ECO:0000313" key="8">
    <source>
        <dbReference type="Proteomes" id="UP000813444"/>
    </source>
</evidence>
<dbReference type="InterPro" id="IPR028258">
    <property type="entry name" value="Sec3-PIP2_bind"/>
</dbReference>
<dbReference type="GO" id="GO:0006887">
    <property type="term" value="P:exocytosis"/>
    <property type="evidence" value="ECO:0007669"/>
    <property type="project" value="UniProtKB-KW"/>
</dbReference>
<feature type="compositionally biased region" description="Low complexity" evidence="5">
    <location>
        <begin position="1"/>
        <end position="16"/>
    </location>
</feature>
<evidence type="ECO:0000259" key="6">
    <source>
        <dbReference type="SMART" id="SM01313"/>
    </source>
</evidence>
<evidence type="ECO:0000313" key="7">
    <source>
        <dbReference type="EMBL" id="KAH7312188.1"/>
    </source>
</evidence>
<feature type="region of interest" description="Disordered" evidence="5">
    <location>
        <begin position="812"/>
        <end position="832"/>
    </location>
</feature>
<feature type="compositionally biased region" description="Pro residues" evidence="5">
    <location>
        <begin position="202"/>
        <end position="213"/>
    </location>
</feature>
<feature type="region of interest" description="Disordered" evidence="5">
    <location>
        <begin position="988"/>
        <end position="1008"/>
    </location>
</feature>
<dbReference type="GO" id="GO:0006893">
    <property type="term" value="P:Golgi to plasma membrane transport"/>
    <property type="evidence" value="ECO:0007669"/>
    <property type="project" value="TreeGrafter"/>
</dbReference>
<accession>A0A8K0SH26</accession>
<evidence type="ECO:0000256" key="5">
    <source>
        <dbReference type="SAM" id="MobiDB-lite"/>
    </source>
</evidence>
<dbReference type="Proteomes" id="UP000813444">
    <property type="component" value="Unassembled WGS sequence"/>
</dbReference>
<gene>
    <name evidence="7" type="ORF">B0I35DRAFT_436332</name>
</gene>
<dbReference type="FunFam" id="2.30.29.90:FF:000003">
    <property type="entry name" value="Exocyst complex component Sec3"/>
    <property type="match status" value="1"/>
</dbReference>
<keyword evidence="2" id="KW-0813">Transport</keyword>
<dbReference type="GO" id="GO:0005886">
    <property type="term" value="C:plasma membrane"/>
    <property type="evidence" value="ECO:0007669"/>
    <property type="project" value="TreeGrafter"/>
</dbReference>
<feature type="compositionally biased region" description="Pro residues" evidence="5">
    <location>
        <begin position="336"/>
        <end position="345"/>
    </location>
</feature>
<feature type="region of interest" description="Disordered" evidence="5">
    <location>
        <begin position="1"/>
        <end position="20"/>
    </location>
</feature>
<dbReference type="PANTHER" id="PTHR16092:SF14">
    <property type="entry name" value="EXOCYST COMPLEX COMPONENT 1 ISOFORM X1"/>
    <property type="match status" value="1"/>
</dbReference>
<feature type="region of interest" description="Disordered" evidence="5">
    <location>
        <begin position="191"/>
        <end position="504"/>
    </location>
</feature>